<dbReference type="InterPro" id="IPR001509">
    <property type="entry name" value="Epimerase_deHydtase"/>
</dbReference>
<evidence type="ECO:0000256" key="2">
    <source>
        <dbReference type="ARBA" id="ARBA00007637"/>
    </source>
</evidence>
<evidence type="ECO:0000256" key="4">
    <source>
        <dbReference type="ARBA" id="ARBA00031367"/>
    </source>
</evidence>
<accession>A0A1D9G1C7</accession>
<dbReference type="AlphaFoldDB" id="A0A1D9G1C7"/>
<evidence type="ECO:0000256" key="5">
    <source>
        <dbReference type="ARBA" id="ARBA00033067"/>
    </source>
</evidence>
<dbReference type="Pfam" id="PF01370">
    <property type="entry name" value="Epimerase"/>
    <property type="match status" value="1"/>
</dbReference>
<dbReference type="SUPFAM" id="SSF51735">
    <property type="entry name" value="NAD(P)-binding Rossmann-fold domains"/>
    <property type="match status" value="1"/>
</dbReference>
<dbReference type="PANTHER" id="PTHR43725">
    <property type="entry name" value="UDP-GLUCOSE 4-EPIMERASE"/>
    <property type="match status" value="1"/>
</dbReference>
<comment type="pathway">
    <text evidence="1">Carbohydrate metabolism; galactose metabolism.</text>
</comment>
<dbReference type="EMBL" id="CP017708">
    <property type="protein sequence ID" value="AOY81432.1"/>
    <property type="molecule type" value="Genomic_DNA"/>
</dbReference>
<feature type="domain" description="NAD-dependent epimerase/dehydratase" evidence="6">
    <location>
        <begin position="4"/>
        <end position="236"/>
    </location>
</feature>
<comment type="similarity">
    <text evidence="2">Belongs to the NAD(P)-dependent epimerase/dehydratase family.</text>
</comment>
<evidence type="ECO:0000313" key="8">
    <source>
        <dbReference type="Proteomes" id="UP000176944"/>
    </source>
</evidence>
<dbReference type="Proteomes" id="UP000176944">
    <property type="component" value="Chromosome"/>
</dbReference>
<evidence type="ECO:0000256" key="3">
    <source>
        <dbReference type="ARBA" id="ARBA00018569"/>
    </source>
</evidence>
<dbReference type="Gene3D" id="3.90.25.10">
    <property type="entry name" value="UDP-galactose 4-epimerase, domain 1"/>
    <property type="match status" value="1"/>
</dbReference>
<dbReference type="PANTHER" id="PTHR43725:SF53">
    <property type="entry name" value="UDP-ARABINOSE 4-EPIMERASE 1"/>
    <property type="match status" value="1"/>
</dbReference>
<protein>
    <recommendedName>
        <fullName evidence="3">UDP-glucose 4-epimerase</fullName>
    </recommendedName>
    <alternativeName>
        <fullName evidence="5">Galactowaldenase</fullName>
    </alternativeName>
    <alternativeName>
        <fullName evidence="4">UDP-galactose 4-epimerase</fullName>
    </alternativeName>
</protein>
<name>A0A1D9G1C7_MOOP1</name>
<gene>
    <name evidence="7" type="ORF">BJP36_17460</name>
</gene>
<sequence length="318" mass="34687">MHFIVTGGAGFIGSHLTEQLLSEGHHITVVDNLATGSLENLPKHPNLQFLQKDISTCKPEDFITKFTNKIDGIAHLAATPSVTASWLQPLEAHHNNLSATIAVIELCKTLNIPKLVFASSAAVYGNPTQVPISENQQTSPISPYGLQKLVSEQYASLFAKQIDFSFVGLRFFNVFGPRQVPNSPYSGVISIFVNAMQHSLPITIYGDGTQTRDFIYVKDVARAFSKALTTPLESGSCLICNLGTGKSTSLLQLVDSLKTCFRQWQSETKFAPPRPGDIKHSQADISMASSCLGFTPQWSVESGLQRLIESLKLSPVNH</sequence>
<dbReference type="Gene3D" id="3.40.50.720">
    <property type="entry name" value="NAD(P)-binding Rossmann-like Domain"/>
    <property type="match status" value="1"/>
</dbReference>
<proteinExistence type="inferred from homology"/>
<organism evidence="7 8">
    <name type="scientific">Moorena producens (strain JHB)</name>
    <dbReference type="NCBI Taxonomy" id="1454205"/>
    <lineage>
        <taxon>Bacteria</taxon>
        <taxon>Bacillati</taxon>
        <taxon>Cyanobacteriota</taxon>
        <taxon>Cyanophyceae</taxon>
        <taxon>Coleofasciculales</taxon>
        <taxon>Coleofasciculaceae</taxon>
        <taxon>Moorena</taxon>
    </lineage>
</organism>
<dbReference type="InterPro" id="IPR036291">
    <property type="entry name" value="NAD(P)-bd_dom_sf"/>
</dbReference>
<evidence type="ECO:0000313" key="7">
    <source>
        <dbReference type="EMBL" id="AOY81432.1"/>
    </source>
</evidence>
<dbReference type="PRINTS" id="PR01713">
    <property type="entry name" value="NUCEPIMERASE"/>
</dbReference>
<reference evidence="8" key="1">
    <citation type="submission" date="2016-10" db="EMBL/GenBank/DDBJ databases">
        <title>Comparative genomics uncovers the prolific and rare metabolic potential of the cyanobacterial genus Moorea.</title>
        <authorList>
            <person name="Leao T."/>
            <person name="Castelao G."/>
            <person name="Korobeynikov A."/>
            <person name="Monroe E.A."/>
            <person name="Podell S."/>
            <person name="Glukhov E."/>
            <person name="Allen E."/>
            <person name="Gerwick W.H."/>
            <person name="Gerwick L."/>
        </authorList>
    </citation>
    <scope>NUCLEOTIDE SEQUENCE [LARGE SCALE GENOMIC DNA]</scope>
    <source>
        <strain evidence="8">JHB</strain>
    </source>
</reference>
<evidence type="ECO:0000259" key="6">
    <source>
        <dbReference type="Pfam" id="PF01370"/>
    </source>
</evidence>
<evidence type="ECO:0000256" key="1">
    <source>
        <dbReference type="ARBA" id="ARBA00004947"/>
    </source>
</evidence>
<dbReference type="GO" id="GO:0033499">
    <property type="term" value="P:galactose catabolic process via UDP-galactose, Leloir pathway"/>
    <property type="evidence" value="ECO:0007669"/>
    <property type="project" value="TreeGrafter"/>
</dbReference>